<dbReference type="AlphaFoldDB" id="A0A6J6EID8"/>
<feature type="region of interest" description="Disordered" evidence="1">
    <location>
        <begin position="1"/>
        <end position="37"/>
    </location>
</feature>
<name>A0A6J6EID8_9ZZZZ</name>
<accession>A0A6J6EID8</accession>
<proteinExistence type="predicted"/>
<organism evidence="2">
    <name type="scientific">freshwater metagenome</name>
    <dbReference type="NCBI Taxonomy" id="449393"/>
    <lineage>
        <taxon>unclassified sequences</taxon>
        <taxon>metagenomes</taxon>
        <taxon>ecological metagenomes</taxon>
    </lineage>
</organism>
<sequence length="52" mass="5052">MFIAPASPCAADDRPRGAADATSDWVAGTPSACTAPSTAKSSAITIGTVSTP</sequence>
<gene>
    <name evidence="2" type="ORF">UFOPK1493_02733</name>
</gene>
<protein>
    <submittedName>
        <fullName evidence="2">Unannotated protein</fullName>
    </submittedName>
</protein>
<reference evidence="2" key="1">
    <citation type="submission" date="2020-05" db="EMBL/GenBank/DDBJ databases">
        <authorList>
            <person name="Chiriac C."/>
            <person name="Salcher M."/>
            <person name="Ghai R."/>
            <person name="Kavagutti S V."/>
        </authorList>
    </citation>
    <scope>NUCLEOTIDE SEQUENCE</scope>
</reference>
<evidence type="ECO:0000313" key="2">
    <source>
        <dbReference type="EMBL" id="CAB4576321.1"/>
    </source>
</evidence>
<evidence type="ECO:0000256" key="1">
    <source>
        <dbReference type="SAM" id="MobiDB-lite"/>
    </source>
</evidence>
<dbReference type="EMBL" id="CAEZSR010000123">
    <property type="protein sequence ID" value="CAB4576321.1"/>
    <property type="molecule type" value="Genomic_DNA"/>
</dbReference>